<sequence>MKKYYLQSFTTSKIENGLTLPIGWRSTGLSTFNLEQYWDILILFESKFYQYKPQDYKLWTAFLIKRVGSTLKQLVHGSSVESKLYDIGSVYFTILDPTFQLFGKILHTSDMGKIASILFHNVSTTAFSQDLRNLMLKIWEFLDQDHFQCDIMIFYIPNKIEDHDFVSSLLRNLSWLNGSLRKPLGTRTPDPSFNSIHWSDDQYVVLEFQV</sequence>
<dbReference type="Proteomes" id="UP000422736">
    <property type="component" value="Chromosome 3"/>
</dbReference>
<gene>
    <name evidence="1" type="primary">OAZ</name>
    <name evidence="1" type="ORF">FIM1_2040</name>
</gene>
<reference evidence="1 2" key="1">
    <citation type="submission" date="2016-03" db="EMBL/GenBank/DDBJ databases">
        <title>How can Kluyveromyces marxianus grow so fast - potential evolutionary course in Saccharomyces Complex revealed by comparative genomics.</title>
        <authorList>
            <person name="Mo W."/>
            <person name="Lu W."/>
            <person name="Yang X."/>
            <person name="Qi J."/>
            <person name="Lv H."/>
        </authorList>
    </citation>
    <scope>NUCLEOTIDE SEQUENCE [LARGE SCALE GENOMIC DNA]</scope>
    <source>
        <strain evidence="1 2">FIM1</strain>
    </source>
</reference>
<proteinExistence type="predicted"/>
<protein>
    <submittedName>
        <fullName evidence="1">Ornithine decarboxylase antizyme</fullName>
    </submittedName>
</protein>
<name>A0ABX6ESN9_KLUMA</name>
<keyword evidence="2" id="KW-1185">Reference proteome</keyword>
<dbReference type="EMBL" id="CP015056">
    <property type="protein sequence ID" value="QGN15350.1"/>
    <property type="molecule type" value="Genomic_DNA"/>
</dbReference>
<organism evidence="1 2">
    <name type="scientific">Kluyveromyces marxianus</name>
    <name type="common">Yeast</name>
    <name type="synonym">Candida kefyr</name>
    <dbReference type="NCBI Taxonomy" id="4911"/>
    <lineage>
        <taxon>Eukaryota</taxon>
        <taxon>Fungi</taxon>
        <taxon>Dikarya</taxon>
        <taxon>Ascomycota</taxon>
        <taxon>Saccharomycotina</taxon>
        <taxon>Saccharomycetes</taxon>
        <taxon>Saccharomycetales</taxon>
        <taxon>Saccharomycetaceae</taxon>
        <taxon>Kluyveromyces</taxon>
    </lineage>
</organism>
<evidence type="ECO:0000313" key="1">
    <source>
        <dbReference type="EMBL" id="QGN15350.1"/>
    </source>
</evidence>
<accession>A0ABX6ESN9</accession>
<evidence type="ECO:0000313" key="2">
    <source>
        <dbReference type="Proteomes" id="UP000422736"/>
    </source>
</evidence>